<dbReference type="InterPro" id="IPR036236">
    <property type="entry name" value="Znf_C2H2_sf"/>
</dbReference>
<dbReference type="SMR" id="B4N161"/>
<dbReference type="InterPro" id="IPR012337">
    <property type="entry name" value="RNaseH-like_sf"/>
</dbReference>
<dbReference type="EMBL" id="CH963920">
    <property type="protein sequence ID" value="EDW78042.2"/>
    <property type="molecule type" value="Genomic_DNA"/>
</dbReference>
<dbReference type="GO" id="GO:0005634">
    <property type="term" value="C:nucleus"/>
    <property type="evidence" value="ECO:0007669"/>
    <property type="project" value="UniProtKB-SubCell"/>
</dbReference>
<dbReference type="AlphaFoldDB" id="B4N161"/>
<evidence type="ECO:0000256" key="4">
    <source>
        <dbReference type="ARBA" id="ARBA00022833"/>
    </source>
</evidence>
<evidence type="ECO:0000256" key="7">
    <source>
        <dbReference type="ARBA" id="ARBA00023242"/>
    </source>
</evidence>
<evidence type="ECO:0000256" key="6">
    <source>
        <dbReference type="ARBA" id="ARBA00023163"/>
    </source>
</evidence>
<dbReference type="PANTHER" id="PTHR46481">
    <property type="entry name" value="ZINC FINGER BED DOMAIN-CONTAINING PROTEIN 4"/>
    <property type="match status" value="1"/>
</dbReference>
<dbReference type="SUPFAM" id="SSF57667">
    <property type="entry name" value="beta-beta-alpha zinc fingers"/>
    <property type="match status" value="1"/>
</dbReference>
<dbReference type="GO" id="GO:0003677">
    <property type="term" value="F:DNA binding"/>
    <property type="evidence" value="ECO:0007669"/>
    <property type="project" value="InterPro"/>
</dbReference>
<evidence type="ECO:0000256" key="5">
    <source>
        <dbReference type="ARBA" id="ARBA00023015"/>
    </source>
</evidence>
<keyword evidence="2" id="KW-0479">Metal-binding</keyword>
<evidence type="ECO:0000259" key="9">
    <source>
        <dbReference type="PROSITE" id="PS50808"/>
    </source>
</evidence>
<organism evidence="10 11">
    <name type="scientific">Drosophila willistoni</name>
    <name type="common">Fruit fly</name>
    <dbReference type="NCBI Taxonomy" id="7260"/>
    <lineage>
        <taxon>Eukaryota</taxon>
        <taxon>Metazoa</taxon>
        <taxon>Ecdysozoa</taxon>
        <taxon>Arthropoda</taxon>
        <taxon>Hexapoda</taxon>
        <taxon>Insecta</taxon>
        <taxon>Pterygota</taxon>
        <taxon>Neoptera</taxon>
        <taxon>Endopterygota</taxon>
        <taxon>Diptera</taxon>
        <taxon>Brachycera</taxon>
        <taxon>Muscomorpha</taxon>
        <taxon>Ephydroidea</taxon>
        <taxon>Drosophilidae</taxon>
        <taxon>Drosophila</taxon>
        <taxon>Sophophora</taxon>
    </lineage>
</organism>
<keyword evidence="4" id="KW-0862">Zinc</keyword>
<dbReference type="InterPro" id="IPR003656">
    <property type="entry name" value="Znf_BED"/>
</dbReference>
<accession>B4N161</accession>
<feature type="domain" description="BED-type" evidence="9">
    <location>
        <begin position="1"/>
        <end position="50"/>
    </location>
</feature>
<keyword evidence="7" id="KW-0539">Nucleus</keyword>
<name>B4N161_DROWI</name>
<proteinExistence type="predicted"/>
<dbReference type="GO" id="GO:0008270">
    <property type="term" value="F:zinc ion binding"/>
    <property type="evidence" value="ECO:0007669"/>
    <property type="project" value="UniProtKB-KW"/>
</dbReference>
<evidence type="ECO:0000256" key="3">
    <source>
        <dbReference type="ARBA" id="ARBA00022771"/>
    </source>
</evidence>
<evidence type="ECO:0000256" key="8">
    <source>
        <dbReference type="PROSITE-ProRule" id="PRU00027"/>
    </source>
</evidence>
<dbReference type="GO" id="GO:0009791">
    <property type="term" value="P:post-embryonic development"/>
    <property type="evidence" value="ECO:0007669"/>
    <property type="project" value="UniProtKB-ARBA"/>
</dbReference>
<dbReference type="InParanoid" id="B4N161"/>
<dbReference type="SUPFAM" id="SSF53098">
    <property type="entry name" value="Ribonuclease H-like"/>
    <property type="match status" value="1"/>
</dbReference>
<keyword evidence="3 8" id="KW-0863">Zinc-finger</keyword>
<dbReference type="PANTHER" id="PTHR46481:SF10">
    <property type="entry name" value="ZINC FINGER BED DOMAIN-CONTAINING PROTEIN 39"/>
    <property type="match status" value="1"/>
</dbReference>
<dbReference type="SMART" id="SM00614">
    <property type="entry name" value="ZnF_BED"/>
    <property type="match status" value="1"/>
</dbReference>
<evidence type="ECO:0000313" key="10">
    <source>
        <dbReference type="EMBL" id="EDW78042.2"/>
    </source>
</evidence>
<reference evidence="10 11" key="1">
    <citation type="journal article" date="2007" name="Nature">
        <title>Evolution of genes and genomes on the Drosophila phylogeny.</title>
        <authorList>
            <consortium name="Drosophila 12 Genomes Consortium"/>
            <person name="Clark A.G."/>
            <person name="Eisen M.B."/>
            <person name="Smith D.R."/>
            <person name="Bergman C.M."/>
            <person name="Oliver B."/>
            <person name="Markow T.A."/>
            <person name="Kaufman T.C."/>
            <person name="Kellis M."/>
            <person name="Gelbart W."/>
            <person name="Iyer V.N."/>
            <person name="Pollard D.A."/>
            <person name="Sackton T.B."/>
            <person name="Larracuente A.M."/>
            <person name="Singh N.D."/>
            <person name="Abad J.P."/>
            <person name="Abt D.N."/>
            <person name="Adryan B."/>
            <person name="Aguade M."/>
            <person name="Akashi H."/>
            <person name="Anderson W.W."/>
            <person name="Aquadro C.F."/>
            <person name="Ardell D.H."/>
            <person name="Arguello R."/>
            <person name="Artieri C.G."/>
            <person name="Barbash D.A."/>
            <person name="Barker D."/>
            <person name="Barsanti P."/>
            <person name="Batterham P."/>
            <person name="Batzoglou S."/>
            <person name="Begun D."/>
            <person name="Bhutkar A."/>
            <person name="Blanco E."/>
            <person name="Bosak S.A."/>
            <person name="Bradley R.K."/>
            <person name="Brand A.D."/>
            <person name="Brent M.R."/>
            <person name="Brooks A.N."/>
            <person name="Brown R.H."/>
            <person name="Butlin R.K."/>
            <person name="Caggese C."/>
            <person name="Calvi B.R."/>
            <person name="Bernardo de Carvalho A."/>
            <person name="Caspi A."/>
            <person name="Castrezana S."/>
            <person name="Celniker S.E."/>
            <person name="Chang J.L."/>
            <person name="Chapple C."/>
            <person name="Chatterji S."/>
            <person name="Chinwalla A."/>
            <person name="Civetta A."/>
            <person name="Clifton S.W."/>
            <person name="Comeron J.M."/>
            <person name="Costello J.C."/>
            <person name="Coyne J.A."/>
            <person name="Daub J."/>
            <person name="David R.G."/>
            <person name="Delcher A.L."/>
            <person name="Delehaunty K."/>
            <person name="Do C.B."/>
            <person name="Ebling H."/>
            <person name="Edwards K."/>
            <person name="Eickbush T."/>
            <person name="Evans J.D."/>
            <person name="Filipski A."/>
            <person name="Findeiss S."/>
            <person name="Freyhult E."/>
            <person name="Fulton L."/>
            <person name="Fulton R."/>
            <person name="Garcia A.C."/>
            <person name="Gardiner A."/>
            <person name="Garfield D.A."/>
            <person name="Garvin B.E."/>
            <person name="Gibson G."/>
            <person name="Gilbert D."/>
            <person name="Gnerre S."/>
            <person name="Godfrey J."/>
            <person name="Good R."/>
            <person name="Gotea V."/>
            <person name="Gravely B."/>
            <person name="Greenberg A.J."/>
            <person name="Griffiths-Jones S."/>
            <person name="Gross S."/>
            <person name="Guigo R."/>
            <person name="Gustafson E.A."/>
            <person name="Haerty W."/>
            <person name="Hahn M.W."/>
            <person name="Halligan D.L."/>
            <person name="Halpern A.L."/>
            <person name="Halter G.M."/>
            <person name="Han M.V."/>
            <person name="Heger A."/>
            <person name="Hillier L."/>
            <person name="Hinrichs A.S."/>
            <person name="Holmes I."/>
            <person name="Hoskins R.A."/>
            <person name="Hubisz M.J."/>
            <person name="Hultmark D."/>
            <person name="Huntley M.A."/>
            <person name="Jaffe D.B."/>
            <person name="Jagadeeshan S."/>
            <person name="Jeck W.R."/>
            <person name="Johnson J."/>
            <person name="Jones C.D."/>
            <person name="Jordan W.C."/>
            <person name="Karpen G.H."/>
            <person name="Kataoka E."/>
            <person name="Keightley P.D."/>
            <person name="Kheradpour P."/>
            <person name="Kirkness E.F."/>
            <person name="Koerich L.B."/>
            <person name="Kristiansen K."/>
            <person name="Kudrna D."/>
            <person name="Kulathinal R.J."/>
            <person name="Kumar S."/>
            <person name="Kwok R."/>
            <person name="Lander E."/>
            <person name="Langley C.H."/>
            <person name="Lapoint R."/>
            <person name="Lazzaro B.P."/>
            <person name="Lee S.J."/>
            <person name="Levesque L."/>
            <person name="Li R."/>
            <person name="Lin C.F."/>
            <person name="Lin M.F."/>
            <person name="Lindblad-Toh K."/>
            <person name="Llopart A."/>
            <person name="Long M."/>
            <person name="Low L."/>
            <person name="Lozovsky E."/>
            <person name="Lu J."/>
            <person name="Luo M."/>
            <person name="Machado C.A."/>
            <person name="Makalowski W."/>
            <person name="Marzo M."/>
            <person name="Matsuda M."/>
            <person name="Matzkin L."/>
            <person name="McAllister B."/>
            <person name="McBride C.S."/>
            <person name="McKernan B."/>
            <person name="McKernan K."/>
            <person name="Mendez-Lago M."/>
            <person name="Minx P."/>
            <person name="Mollenhauer M.U."/>
            <person name="Montooth K."/>
            <person name="Mount S.M."/>
            <person name="Mu X."/>
            <person name="Myers E."/>
            <person name="Negre B."/>
            <person name="Newfeld S."/>
            <person name="Nielsen R."/>
            <person name="Noor M.A."/>
            <person name="O'Grady P."/>
            <person name="Pachter L."/>
            <person name="Papaceit M."/>
            <person name="Parisi M.J."/>
            <person name="Parisi M."/>
            <person name="Parts L."/>
            <person name="Pedersen J.S."/>
            <person name="Pesole G."/>
            <person name="Phillippy A.M."/>
            <person name="Ponting C.P."/>
            <person name="Pop M."/>
            <person name="Porcelli D."/>
            <person name="Powell J.R."/>
            <person name="Prohaska S."/>
            <person name="Pruitt K."/>
            <person name="Puig M."/>
            <person name="Quesneville H."/>
            <person name="Ram K.R."/>
            <person name="Rand D."/>
            <person name="Rasmussen M.D."/>
            <person name="Reed L.K."/>
            <person name="Reenan R."/>
            <person name="Reily A."/>
            <person name="Remington K.A."/>
            <person name="Rieger T.T."/>
            <person name="Ritchie M.G."/>
            <person name="Robin C."/>
            <person name="Rogers Y.H."/>
            <person name="Rohde C."/>
            <person name="Rozas J."/>
            <person name="Rubenfield M.J."/>
            <person name="Ruiz A."/>
            <person name="Russo S."/>
            <person name="Salzberg S.L."/>
            <person name="Sanchez-Gracia A."/>
            <person name="Saranga D.J."/>
            <person name="Sato H."/>
            <person name="Schaeffer S.W."/>
            <person name="Schatz M.C."/>
            <person name="Schlenke T."/>
            <person name="Schwartz R."/>
            <person name="Segarra C."/>
            <person name="Singh R.S."/>
            <person name="Sirot L."/>
            <person name="Sirota M."/>
            <person name="Sisneros N.B."/>
            <person name="Smith C.D."/>
            <person name="Smith T.F."/>
            <person name="Spieth J."/>
            <person name="Stage D.E."/>
            <person name="Stark A."/>
            <person name="Stephan W."/>
            <person name="Strausberg R.L."/>
            <person name="Strempel S."/>
            <person name="Sturgill D."/>
            <person name="Sutton G."/>
            <person name="Sutton G.G."/>
            <person name="Tao W."/>
            <person name="Teichmann S."/>
            <person name="Tobari Y.N."/>
            <person name="Tomimura Y."/>
            <person name="Tsolas J.M."/>
            <person name="Valente V.L."/>
            <person name="Venter E."/>
            <person name="Venter J.C."/>
            <person name="Vicario S."/>
            <person name="Vieira F.G."/>
            <person name="Vilella A.J."/>
            <person name="Villasante A."/>
            <person name="Walenz B."/>
            <person name="Wang J."/>
            <person name="Wasserman M."/>
            <person name="Watts T."/>
            <person name="Wilson D."/>
            <person name="Wilson R.K."/>
            <person name="Wing R.A."/>
            <person name="Wolfner M.F."/>
            <person name="Wong A."/>
            <person name="Wong G.K."/>
            <person name="Wu C.I."/>
            <person name="Wu G."/>
            <person name="Yamamoto D."/>
            <person name="Yang H.P."/>
            <person name="Yang S.P."/>
            <person name="Yorke J.A."/>
            <person name="Yoshida K."/>
            <person name="Zdobnov E."/>
            <person name="Zhang P."/>
            <person name="Zhang Y."/>
            <person name="Zimin A.V."/>
            <person name="Baldwin J."/>
            <person name="Abdouelleil A."/>
            <person name="Abdulkadir J."/>
            <person name="Abebe A."/>
            <person name="Abera B."/>
            <person name="Abreu J."/>
            <person name="Acer S.C."/>
            <person name="Aftuck L."/>
            <person name="Alexander A."/>
            <person name="An P."/>
            <person name="Anderson E."/>
            <person name="Anderson S."/>
            <person name="Arachi H."/>
            <person name="Azer M."/>
            <person name="Bachantsang P."/>
            <person name="Barry A."/>
            <person name="Bayul T."/>
            <person name="Berlin A."/>
            <person name="Bessette D."/>
            <person name="Bloom T."/>
            <person name="Blye J."/>
            <person name="Boguslavskiy L."/>
            <person name="Bonnet C."/>
            <person name="Boukhgalter B."/>
            <person name="Bourzgui I."/>
            <person name="Brown A."/>
            <person name="Cahill P."/>
            <person name="Channer S."/>
            <person name="Cheshatsang Y."/>
            <person name="Chuda L."/>
            <person name="Citroen M."/>
            <person name="Collymore A."/>
            <person name="Cooke P."/>
            <person name="Costello M."/>
            <person name="D'Aco K."/>
            <person name="Daza R."/>
            <person name="De Haan G."/>
            <person name="DeGray S."/>
            <person name="DeMaso C."/>
            <person name="Dhargay N."/>
            <person name="Dooley K."/>
            <person name="Dooley E."/>
            <person name="Doricent M."/>
            <person name="Dorje P."/>
            <person name="Dorjee K."/>
            <person name="Dupes A."/>
            <person name="Elong R."/>
            <person name="Falk J."/>
            <person name="Farina A."/>
            <person name="Faro S."/>
            <person name="Ferguson D."/>
            <person name="Fisher S."/>
            <person name="Foley C.D."/>
            <person name="Franke A."/>
            <person name="Friedrich D."/>
            <person name="Gadbois L."/>
            <person name="Gearin G."/>
            <person name="Gearin C.R."/>
            <person name="Giannoukos G."/>
            <person name="Goode T."/>
            <person name="Graham J."/>
            <person name="Grandbois E."/>
            <person name="Grewal S."/>
            <person name="Gyaltsen K."/>
            <person name="Hafez N."/>
            <person name="Hagos B."/>
            <person name="Hall J."/>
            <person name="Henson C."/>
            <person name="Hollinger A."/>
            <person name="Honan T."/>
            <person name="Huard M.D."/>
            <person name="Hughes L."/>
            <person name="Hurhula B."/>
            <person name="Husby M.E."/>
            <person name="Kamat A."/>
            <person name="Kanga B."/>
            <person name="Kashin S."/>
            <person name="Khazanovich D."/>
            <person name="Kisner P."/>
            <person name="Lance K."/>
            <person name="Lara M."/>
            <person name="Lee W."/>
            <person name="Lennon N."/>
            <person name="Letendre F."/>
            <person name="LeVine R."/>
            <person name="Lipovsky A."/>
            <person name="Liu X."/>
            <person name="Liu J."/>
            <person name="Liu S."/>
            <person name="Lokyitsang T."/>
            <person name="Lokyitsang Y."/>
            <person name="Lubonja R."/>
            <person name="Lui A."/>
            <person name="MacDonald P."/>
            <person name="Magnisalis V."/>
            <person name="Maru K."/>
            <person name="Matthews C."/>
            <person name="McCusker W."/>
            <person name="McDonough S."/>
            <person name="Mehta T."/>
            <person name="Meldrim J."/>
            <person name="Meneus L."/>
            <person name="Mihai O."/>
            <person name="Mihalev A."/>
            <person name="Mihova T."/>
            <person name="Mittelman R."/>
            <person name="Mlenga V."/>
            <person name="Montmayeur A."/>
            <person name="Mulrain L."/>
            <person name="Navidi A."/>
            <person name="Naylor J."/>
            <person name="Negash T."/>
            <person name="Nguyen T."/>
            <person name="Nguyen N."/>
            <person name="Nicol R."/>
            <person name="Norbu C."/>
            <person name="Norbu N."/>
            <person name="Novod N."/>
            <person name="O'Neill B."/>
            <person name="Osman S."/>
            <person name="Markiewicz E."/>
            <person name="Oyono O.L."/>
            <person name="Patti C."/>
            <person name="Phunkhang P."/>
            <person name="Pierre F."/>
            <person name="Priest M."/>
            <person name="Raghuraman S."/>
            <person name="Rege F."/>
            <person name="Reyes R."/>
            <person name="Rise C."/>
            <person name="Rogov P."/>
            <person name="Ross K."/>
            <person name="Ryan E."/>
            <person name="Settipalli S."/>
            <person name="Shea T."/>
            <person name="Sherpa N."/>
            <person name="Shi L."/>
            <person name="Shih D."/>
            <person name="Sparrow T."/>
            <person name="Spaulding J."/>
            <person name="Stalker J."/>
            <person name="Stange-Thomann N."/>
            <person name="Stavropoulos S."/>
            <person name="Stone C."/>
            <person name="Strader C."/>
            <person name="Tesfaye S."/>
            <person name="Thomson T."/>
            <person name="Thoulutsang Y."/>
            <person name="Thoulutsang D."/>
            <person name="Topham K."/>
            <person name="Topping I."/>
            <person name="Tsamla T."/>
            <person name="Vassiliev H."/>
            <person name="Vo A."/>
            <person name="Wangchuk T."/>
            <person name="Wangdi T."/>
            <person name="Weiand M."/>
            <person name="Wilkinson J."/>
            <person name="Wilson A."/>
            <person name="Yadav S."/>
            <person name="Young G."/>
            <person name="Yu Q."/>
            <person name="Zembek L."/>
            <person name="Zhong D."/>
            <person name="Zimmer A."/>
            <person name="Zwirko Z."/>
            <person name="Jaffe D.B."/>
            <person name="Alvarez P."/>
            <person name="Brockman W."/>
            <person name="Butler J."/>
            <person name="Chin C."/>
            <person name="Gnerre S."/>
            <person name="Grabherr M."/>
            <person name="Kleber M."/>
            <person name="Mauceli E."/>
            <person name="MacCallum I."/>
        </authorList>
    </citation>
    <scope>NUCLEOTIDE SEQUENCE [LARGE SCALE GENOMIC DNA]</scope>
    <source>
        <strain evidence="11">Tucson 14030-0811.24</strain>
    </source>
</reference>
<dbReference type="eggNOG" id="KOG1121">
    <property type="taxonomic scope" value="Eukaryota"/>
</dbReference>
<dbReference type="Pfam" id="PF02892">
    <property type="entry name" value="zf-BED"/>
    <property type="match status" value="1"/>
</dbReference>
<keyword evidence="11" id="KW-1185">Reference proteome</keyword>
<protein>
    <recommendedName>
        <fullName evidence="9">BED-type domain-containing protein</fullName>
    </recommendedName>
</protein>
<keyword evidence="5" id="KW-0805">Transcription regulation</keyword>
<keyword evidence="6" id="KW-0804">Transcription</keyword>
<evidence type="ECO:0000256" key="1">
    <source>
        <dbReference type="ARBA" id="ARBA00004123"/>
    </source>
</evidence>
<dbReference type="HOGENOM" id="CLU_416370_0_0_1"/>
<sequence>MARSKVWKYYDKLDHNTAQCQLCERIIKTCGNTSNLMKHIKTHPQINVNNDDAQVVRGMFKRHGDDMRRRFRKLPHQKDHHQIKSKGELHAVSSLIGKSDDEEAVSVYDLETVETVESVTYGWEDPSQSPTTENIIEFEPKHVNNAGLYPLNEQDEQLPQTDDDQIFFADEDHTMETVYQSPSSPQPTTSSSGTQTLLSQLAYFVCRDRHPVEVILGEGFKHLMQSSSQWGFQPWPTVDQLSAHIETQRQAQVARLRRKLAANSILSLSCAIHENNCLEVVAHYHENRIPQSRILSVQMLTEHYNVKQIVDHLESTCQRFDIEKSVIACLVTEGDDSLLEKAVGTFLGEQRHVPCLGHLLNTLLMDILKRPEFYNLVEKIRLKMKKKRDPISQCPLFAYKTLEKCVQMEGNVLSATEIKQAQQLISIIKPLTSSLRELSRNCPERKNIASQTLPMIYTMIEELKRRPISTIELNMIYECRMFIVRRLEVCFESLEKNEYLALSTLLDPRFRNTPFQSGSLVANYMTHLYELRQEELDQNDHIINDPEDDSVEDYNIWSAYNSHCREKYNRNNSTHPDEKDDEIANLPSDIFIYQQLQNNSTGVIHLTVDAIIIF</sequence>
<dbReference type="FunCoup" id="B4N161">
    <property type="interactions" value="26"/>
</dbReference>
<comment type="subcellular location">
    <subcellularLocation>
        <location evidence="1">Nucleus</location>
    </subcellularLocation>
</comment>
<dbReference type="PROSITE" id="PS50808">
    <property type="entry name" value="ZF_BED"/>
    <property type="match status" value="1"/>
</dbReference>
<dbReference type="InterPro" id="IPR052035">
    <property type="entry name" value="ZnF_BED_domain_contain"/>
</dbReference>
<evidence type="ECO:0000313" key="11">
    <source>
        <dbReference type="Proteomes" id="UP000007798"/>
    </source>
</evidence>
<gene>
    <name evidence="10" type="primary">Dwil\GK24227</name>
    <name evidence="10" type="ORF">Dwil_GK24227</name>
</gene>
<dbReference type="OrthoDB" id="10043784at2759"/>
<dbReference type="Proteomes" id="UP000007798">
    <property type="component" value="Unassembled WGS sequence"/>
</dbReference>
<evidence type="ECO:0000256" key="2">
    <source>
        <dbReference type="ARBA" id="ARBA00022723"/>
    </source>
</evidence>